<accession>A0A381ZBI2</accession>
<organism evidence="1">
    <name type="scientific">marine metagenome</name>
    <dbReference type="NCBI Taxonomy" id="408172"/>
    <lineage>
        <taxon>unclassified sequences</taxon>
        <taxon>metagenomes</taxon>
        <taxon>ecological metagenomes</taxon>
    </lineage>
</organism>
<protein>
    <submittedName>
        <fullName evidence="1">Uncharacterized protein</fullName>
    </submittedName>
</protein>
<name>A0A381ZBI2_9ZZZZ</name>
<reference evidence="1" key="1">
    <citation type="submission" date="2018-05" db="EMBL/GenBank/DDBJ databases">
        <authorList>
            <person name="Lanie J.A."/>
            <person name="Ng W.-L."/>
            <person name="Kazmierczak K.M."/>
            <person name="Andrzejewski T.M."/>
            <person name="Davidsen T.M."/>
            <person name="Wayne K.J."/>
            <person name="Tettelin H."/>
            <person name="Glass J.I."/>
            <person name="Rusch D."/>
            <person name="Podicherti R."/>
            <person name="Tsui H.-C.T."/>
            <person name="Winkler M.E."/>
        </authorList>
    </citation>
    <scope>NUCLEOTIDE SEQUENCE</scope>
</reference>
<gene>
    <name evidence="1" type="ORF">METZ01_LOCUS139424</name>
</gene>
<dbReference type="AlphaFoldDB" id="A0A381ZBI2"/>
<dbReference type="EMBL" id="UINC01020668">
    <property type="protein sequence ID" value="SVA86570.1"/>
    <property type="molecule type" value="Genomic_DNA"/>
</dbReference>
<evidence type="ECO:0000313" key="1">
    <source>
        <dbReference type="EMBL" id="SVA86570.1"/>
    </source>
</evidence>
<sequence length="25" mass="2652">MDIKPLVALITNEGKLHGFLGASLN</sequence>
<proteinExistence type="predicted"/>